<dbReference type="AlphaFoldDB" id="G7HYN1"/>
<accession>G7HYN1</accession>
<evidence type="ECO:0000313" key="2">
    <source>
        <dbReference type="Proteomes" id="UP000004840"/>
    </source>
</evidence>
<reference evidence="1 2" key="1">
    <citation type="journal article" date="2012" name="J. Bacteriol.">
        <title>Genome Sequence of Corynebacterium casei UCMA 3821, Isolated from a Smear-Ripened Cheese.</title>
        <authorList>
            <person name="Monnet C."/>
            <person name="Loux V."/>
            <person name="Bento P."/>
            <person name="Gibrat J.F."/>
            <person name="Straub C."/>
            <person name="Bonnarme P."/>
            <person name="Landaud S."/>
            <person name="Irlinger F."/>
        </authorList>
    </citation>
    <scope>NUCLEOTIDE SEQUENCE [LARGE SCALE GENOMIC DNA]</scope>
    <source>
        <strain evidence="1 2">UCMA 3821</strain>
    </source>
</reference>
<organism evidence="1 2">
    <name type="scientific">Corynebacterium casei UCMA 3821</name>
    <dbReference type="NCBI Taxonomy" id="1110505"/>
    <lineage>
        <taxon>Bacteria</taxon>
        <taxon>Bacillati</taxon>
        <taxon>Actinomycetota</taxon>
        <taxon>Actinomycetes</taxon>
        <taxon>Mycobacteriales</taxon>
        <taxon>Corynebacteriaceae</taxon>
        <taxon>Corynebacterium</taxon>
    </lineage>
</organism>
<evidence type="ECO:0000313" key="1">
    <source>
        <dbReference type="EMBL" id="CCE55296.1"/>
    </source>
</evidence>
<name>G7HYN1_9CORY</name>
<comment type="caution">
    <text evidence="1">The sequence shown here is derived from an EMBL/GenBank/DDBJ whole genome shotgun (WGS) entry which is preliminary data.</text>
</comment>
<dbReference type="Proteomes" id="UP000004840">
    <property type="component" value="Unassembled WGS sequence"/>
</dbReference>
<gene>
    <name evidence="1" type="ORF">CCAS_08960</name>
</gene>
<protein>
    <submittedName>
        <fullName evidence="1">Uncharacterized protein</fullName>
    </submittedName>
</protein>
<dbReference type="EMBL" id="CAFW01000079">
    <property type="protein sequence ID" value="CCE55296.1"/>
    <property type="molecule type" value="Genomic_DNA"/>
</dbReference>
<sequence>MQVATYLAVRTAAHDALDAGVPNAALLSELRQIEDRLGLSSMALKRLQWEIAEPVKRSQSRGGVIDAADRFSHL</sequence>
<proteinExistence type="predicted"/>